<name>A0AAE5T2C4_STACR</name>
<keyword evidence="5 7" id="KW-0472">Membrane</keyword>
<dbReference type="NCBIfam" id="TIGR02209">
    <property type="entry name" value="ftsL_broad"/>
    <property type="match status" value="1"/>
</dbReference>
<keyword evidence="1 7" id="KW-1003">Cell membrane</keyword>
<keyword evidence="4 7" id="KW-1133">Transmembrane helix</keyword>
<dbReference type="GO" id="GO:0043093">
    <property type="term" value="P:FtsZ-dependent cytokinesis"/>
    <property type="evidence" value="ECO:0007669"/>
    <property type="project" value="UniProtKB-UniRule"/>
</dbReference>
<feature type="region of interest" description="Disordered" evidence="10">
    <location>
        <begin position="1"/>
        <end position="37"/>
    </location>
</feature>
<protein>
    <recommendedName>
        <fullName evidence="7 8">Cell division protein FtsL</fullName>
    </recommendedName>
</protein>
<evidence type="ECO:0000256" key="3">
    <source>
        <dbReference type="ARBA" id="ARBA00022692"/>
    </source>
</evidence>
<feature type="compositionally biased region" description="Pro residues" evidence="10">
    <location>
        <begin position="18"/>
        <end position="28"/>
    </location>
</feature>
<dbReference type="Proteomes" id="UP000242704">
    <property type="component" value="Unassembled WGS sequence"/>
</dbReference>
<evidence type="ECO:0000256" key="7">
    <source>
        <dbReference type="HAMAP-Rule" id="MF_00910"/>
    </source>
</evidence>
<evidence type="ECO:0000256" key="10">
    <source>
        <dbReference type="SAM" id="MobiDB-lite"/>
    </source>
</evidence>
<keyword evidence="3 7" id="KW-0812">Transmembrane</keyword>
<evidence type="ECO:0000256" key="2">
    <source>
        <dbReference type="ARBA" id="ARBA00022618"/>
    </source>
</evidence>
<comment type="function">
    <text evidence="7">Essential cell division protein.</text>
</comment>
<feature type="transmembrane region" description="Helical" evidence="7">
    <location>
        <begin position="52"/>
        <end position="71"/>
    </location>
</feature>
<gene>
    <name evidence="7 11" type="primary">ftsL</name>
    <name evidence="11" type="ORF">BU653_00475</name>
</gene>
<accession>A0AAE5T2C4</accession>
<comment type="caution">
    <text evidence="11">The sequence shown here is derived from an EMBL/GenBank/DDBJ whole genome shotgun (WGS) entry which is preliminary data.</text>
</comment>
<dbReference type="InterPro" id="IPR011922">
    <property type="entry name" value="Cell_div_FtsL"/>
</dbReference>
<evidence type="ECO:0000313" key="11">
    <source>
        <dbReference type="EMBL" id="PTG17281.1"/>
    </source>
</evidence>
<sequence>MAVERIYEPYQDDIPQPQVRPNPQPRPSTQPKTRKQQVKKTVVVGLTRFEKMLYISLITIIAVISIYMLSLKMDAYDTNGKIANLDQKIERQTSQNSALEAETKQNASYQRIYEKAHKQGMSLKNDNVKVVRKNAETQN</sequence>
<organism evidence="11 12">
    <name type="scientific">Staphylococcus chromogenes</name>
    <name type="common">Staphylococcus hyicus subsp. chromogenes</name>
    <dbReference type="NCBI Taxonomy" id="46126"/>
    <lineage>
        <taxon>Bacteria</taxon>
        <taxon>Bacillati</taxon>
        <taxon>Bacillota</taxon>
        <taxon>Bacilli</taxon>
        <taxon>Bacillales</taxon>
        <taxon>Staphylococcaceae</taxon>
        <taxon>Staphylococcus</taxon>
    </lineage>
</organism>
<comment type="subcellular location">
    <subcellularLocation>
        <location evidence="7">Cell membrane</location>
        <topology evidence="7">Single-pass type II membrane protein</topology>
    </subcellularLocation>
    <text evidence="7">Localizes to the division septum where it forms a ring structure.</text>
</comment>
<evidence type="ECO:0000313" key="12">
    <source>
        <dbReference type="Proteomes" id="UP000242704"/>
    </source>
</evidence>
<dbReference type="RefSeq" id="WP_107360425.1">
    <property type="nucleotide sequence ID" value="NZ_JAHSUP010000001.1"/>
</dbReference>
<keyword evidence="9" id="KW-0175">Coiled coil</keyword>
<dbReference type="GO" id="GO:0005886">
    <property type="term" value="C:plasma membrane"/>
    <property type="evidence" value="ECO:0007669"/>
    <property type="project" value="UniProtKB-SubCell"/>
</dbReference>
<keyword evidence="6 7" id="KW-0131">Cell cycle</keyword>
<evidence type="ECO:0000256" key="1">
    <source>
        <dbReference type="ARBA" id="ARBA00022475"/>
    </source>
</evidence>
<dbReference type="AlphaFoldDB" id="A0AAE5T2C4"/>
<dbReference type="GO" id="GO:0032153">
    <property type="term" value="C:cell division site"/>
    <property type="evidence" value="ECO:0007669"/>
    <property type="project" value="UniProtKB-UniRule"/>
</dbReference>
<reference evidence="11 12" key="1">
    <citation type="journal article" date="2016" name="Front. Microbiol.">
        <title>Comprehensive Phylogenetic Analysis of Bovine Non-aureus Staphylococci Species Based on Whole-Genome Sequencing.</title>
        <authorList>
            <person name="Naushad S."/>
            <person name="Barkema H.W."/>
            <person name="Luby C."/>
            <person name="Condas L.A."/>
            <person name="Nobrega D.B."/>
            <person name="Carson D.A."/>
            <person name="De Buck J."/>
        </authorList>
    </citation>
    <scope>NUCLEOTIDE SEQUENCE [LARGE SCALE GENOMIC DNA]</scope>
    <source>
        <strain evidence="11 12">SNUC 505</strain>
    </source>
</reference>
<evidence type="ECO:0000256" key="4">
    <source>
        <dbReference type="ARBA" id="ARBA00022989"/>
    </source>
</evidence>
<evidence type="ECO:0000256" key="5">
    <source>
        <dbReference type="ARBA" id="ARBA00023136"/>
    </source>
</evidence>
<proteinExistence type="inferred from homology"/>
<keyword evidence="2 7" id="KW-0132">Cell division</keyword>
<dbReference type="EMBL" id="PZBZ01000001">
    <property type="protein sequence ID" value="PTG17281.1"/>
    <property type="molecule type" value="Genomic_DNA"/>
</dbReference>
<dbReference type="Pfam" id="PF04977">
    <property type="entry name" value="DivIC"/>
    <property type="match status" value="1"/>
</dbReference>
<evidence type="ECO:0000256" key="9">
    <source>
        <dbReference type="SAM" id="Coils"/>
    </source>
</evidence>
<evidence type="ECO:0000256" key="6">
    <source>
        <dbReference type="ARBA" id="ARBA00023306"/>
    </source>
</evidence>
<dbReference type="InterPro" id="IPR007060">
    <property type="entry name" value="FtsL/DivIC"/>
</dbReference>
<feature type="coiled-coil region" evidence="9">
    <location>
        <begin position="82"/>
        <end position="119"/>
    </location>
</feature>
<comment type="similarity">
    <text evidence="7">Belongs to the FtsL family.</text>
</comment>
<dbReference type="HAMAP" id="MF_00910">
    <property type="entry name" value="FtsL"/>
    <property type="match status" value="1"/>
</dbReference>
<evidence type="ECO:0000256" key="8">
    <source>
        <dbReference type="NCBIfam" id="TIGR02209"/>
    </source>
</evidence>